<proteinExistence type="predicted"/>
<evidence type="ECO:0000256" key="1">
    <source>
        <dbReference type="SAM" id="Phobius"/>
    </source>
</evidence>
<keyword evidence="1" id="KW-0472">Membrane</keyword>
<comment type="caution">
    <text evidence="2">The sequence shown here is derived from an EMBL/GenBank/DDBJ whole genome shotgun (WGS) entry which is preliminary data.</text>
</comment>
<keyword evidence="3" id="KW-1185">Reference proteome</keyword>
<gene>
    <name evidence="2" type="ORF">DN820_18535</name>
</gene>
<feature type="transmembrane region" description="Helical" evidence="1">
    <location>
        <begin position="66"/>
        <end position="91"/>
    </location>
</feature>
<sequence length="441" mass="48865">MAQASNALFRALYRIRHSIAFYPTVIAAAYLVASGLVIAFEATPLASRLRDDLPSGLTDADNAREILGTLITSIVSLMVFSFSMVMVVLNGAATRLSPRVLPGLISDLRNRVILGVYLGSILYYLSQIILINKNDPQSIPTLGMLLAVLFAAVCLILFVVFIRSVSQSIQVDWNVNRLHQEALKQLEARKKRLRQAPPVPDDSQWPCLVAQRPGYLRNVNEKRLGELLGKRDRVATLQVEPGFFLIEGHPLIKLSGELSEREAQEVQDCMDFSNDEYASSNAAYGMRQMSEIAVKAISPAVNDPGTAIRTLNLIGVLLGRMMGVPPYDVGCFDNGKPRLFYRQLPIHRVLTAVTSPIRNYARGDPQVIIALLQCLESAIRFDPSPDQLDALWEEAHAVRDEAHDCVSNCRDRSAINDLIERLNALDLPTPRLRPLPPHPGD</sequence>
<evidence type="ECO:0000313" key="3">
    <source>
        <dbReference type="Proteomes" id="UP000306753"/>
    </source>
</evidence>
<dbReference type="Proteomes" id="UP000306753">
    <property type="component" value="Unassembled WGS sequence"/>
</dbReference>
<dbReference type="AlphaFoldDB" id="A0A5R9QBB9"/>
<feature type="transmembrane region" description="Helical" evidence="1">
    <location>
        <begin position="142"/>
        <end position="162"/>
    </location>
</feature>
<protein>
    <submittedName>
        <fullName evidence="2">DUF2254 domain-containing protein</fullName>
    </submittedName>
</protein>
<keyword evidence="1" id="KW-0812">Transmembrane</keyword>
<feature type="transmembrane region" description="Helical" evidence="1">
    <location>
        <begin position="112"/>
        <end position="130"/>
    </location>
</feature>
<dbReference type="EMBL" id="QLAG01000029">
    <property type="protein sequence ID" value="TLX61975.1"/>
    <property type="molecule type" value="Genomic_DNA"/>
</dbReference>
<keyword evidence="1" id="KW-1133">Transmembrane helix</keyword>
<evidence type="ECO:0000313" key="2">
    <source>
        <dbReference type="EMBL" id="TLX61975.1"/>
    </source>
</evidence>
<name>A0A5R9QBB9_9GAMM</name>
<dbReference type="InterPro" id="IPR018723">
    <property type="entry name" value="DUF2254_membrane"/>
</dbReference>
<organism evidence="2 3">
    <name type="scientific">Stutzerimonas nosocomialis</name>
    <dbReference type="NCBI Taxonomy" id="1056496"/>
    <lineage>
        <taxon>Bacteria</taxon>
        <taxon>Pseudomonadati</taxon>
        <taxon>Pseudomonadota</taxon>
        <taxon>Gammaproteobacteria</taxon>
        <taxon>Pseudomonadales</taxon>
        <taxon>Pseudomonadaceae</taxon>
        <taxon>Stutzerimonas</taxon>
    </lineage>
</organism>
<accession>A0A5R9QBB9</accession>
<reference evidence="2 3" key="1">
    <citation type="journal article" date="2017" name="Eur. J. Clin. Microbiol. Infect. Dis.">
        <title>Uncommonly isolated clinical Pseudomonas: identification and phylogenetic assignation.</title>
        <authorList>
            <person name="Mulet M."/>
            <person name="Gomila M."/>
            <person name="Ramirez A."/>
            <person name="Cardew S."/>
            <person name="Moore E.R."/>
            <person name="Lalucat J."/>
            <person name="Garcia-Valdes E."/>
        </authorList>
    </citation>
    <scope>NUCLEOTIDE SEQUENCE [LARGE SCALE GENOMIC DNA]</scope>
    <source>
        <strain evidence="2 3">SD129</strain>
    </source>
</reference>
<feature type="transmembrane region" description="Helical" evidence="1">
    <location>
        <begin position="20"/>
        <end position="46"/>
    </location>
</feature>
<dbReference type="RefSeq" id="WP_138412548.1">
    <property type="nucleotide sequence ID" value="NZ_QLAG01000029.1"/>
</dbReference>
<dbReference type="Pfam" id="PF10011">
    <property type="entry name" value="DUF2254"/>
    <property type="match status" value="1"/>
</dbReference>